<protein>
    <submittedName>
        <fullName evidence="2">Type 2 glycerol-3-phosphate oxidase</fullName>
    </submittedName>
</protein>
<feature type="domain" description="FAD dependent oxidoreductase" evidence="1">
    <location>
        <begin position="5"/>
        <end position="365"/>
    </location>
</feature>
<gene>
    <name evidence="2" type="primary">glpO</name>
    <name evidence="2" type="ORF">HER12_00585</name>
</gene>
<dbReference type="AlphaFoldDB" id="A0A846U8P9"/>
<dbReference type="NCBIfam" id="NF033460">
    <property type="entry name" value="glycerol3P_ox_II"/>
    <property type="match status" value="1"/>
</dbReference>
<dbReference type="InterPro" id="IPR052745">
    <property type="entry name" value="G3P_Oxidase/Oxidoreductase"/>
</dbReference>
<proteinExistence type="predicted"/>
<dbReference type="PANTHER" id="PTHR42720">
    <property type="entry name" value="GLYCEROL-3-PHOSPHATE DEHYDROGENASE"/>
    <property type="match status" value="1"/>
</dbReference>
<accession>A0A846U8P9</accession>
<keyword evidence="3" id="KW-1185">Reference proteome</keyword>
<evidence type="ECO:0000313" key="2">
    <source>
        <dbReference type="EMBL" id="NKE38253.1"/>
    </source>
</evidence>
<dbReference type="SUPFAM" id="SSF54373">
    <property type="entry name" value="FAD-linked reductases, C-terminal domain"/>
    <property type="match status" value="1"/>
</dbReference>
<dbReference type="Gene3D" id="3.50.50.60">
    <property type="entry name" value="FAD/NAD(P)-binding domain"/>
    <property type="match status" value="1"/>
</dbReference>
<dbReference type="Gene3D" id="3.30.9.10">
    <property type="entry name" value="D-Amino Acid Oxidase, subunit A, domain 2"/>
    <property type="match status" value="1"/>
</dbReference>
<dbReference type="SUPFAM" id="SSF51905">
    <property type="entry name" value="FAD/NAD(P)-binding domain"/>
    <property type="match status" value="1"/>
</dbReference>
<comment type="caution">
    <text evidence="2">The sequence shown here is derived from an EMBL/GenBank/DDBJ whole genome shotgun (WGS) entry which is preliminary data.</text>
</comment>
<dbReference type="Pfam" id="PF01266">
    <property type="entry name" value="DAO"/>
    <property type="match status" value="1"/>
</dbReference>
<dbReference type="EMBL" id="JAAVVK010000001">
    <property type="protein sequence ID" value="NKE38253.1"/>
    <property type="molecule type" value="Genomic_DNA"/>
</dbReference>
<evidence type="ECO:0000259" key="1">
    <source>
        <dbReference type="Pfam" id="PF01266"/>
    </source>
</evidence>
<reference evidence="2 3" key="1">
    <citation type="submission" date="2020-04" db="EMBL/GenBank/DDBJ databases">
        <title>Complete genome sequence of Spiroplasma platyhelix ATCC 51748, an insect isolate.</title>
        <authorList>
            <person name="Green E.A."/>
            <person name="Klassen J.L."/>
        </authorList>
    </citation>
    <scope>NUCLEOTIDE SEQUENCE [LARGE SCALE GENOMIC DNA]</scope>
    <source>
        <strain evidence="2 3">PALS-1</strain>
    </source>
</reference>
<dbReference type="PANTHER" id="PTHR42720:SF1">
    <property type="entry name" value="GLYCEROL 3-PHOSPHATE OXIDASE"/>
    <property type="match status" value="1"/>
</dbReference>
<sequence>MTKYDVVVVGAGIIGIAVCDELAKRGFKVVVVEKNPKIAEETTEGNSGIIHGGFDPTPGKLNAKLNLVGRKLYEEKWFKELDFPWQKVDSLVIALSEKEKEAVEKLYYRGIENGLQPSELKILTQKEVRNLEPNINPIVDSALLCTSSYIVDPVLLTYALWNRAKANKAELFLNHQVTKIKESKTDFLVTCKNLDQEVTFTCKKVINAAGHYADEIAKMIKAQDFNLIRRRGQYCILEKTEAQTLKNHVIFLVPTIYGKGVIVAPMPDGHILVGPTAEENIAKADTRLVDFKHLKIIQKLGKKIIPSLNVERISKLTSGSRPICQETDDFVIRYAKHNQNFINIAGIKSPGLTAAPAIALQVADMIDRTRKGEK</sequence>
<dbReference type="RefSeq" id="WP_168104730.1">
    <property type="nucleotide sequence ID" value="NZ_CP051215.1"/>
</dbReference>
<evidence type="ECO:0000313" key="3">
    <source>
        <dbReference type="Proteomes" id="UP000584587"/>
    </source>
</evidence>
<dbReference type="InterPro" id="IPR006076">
    <property type="entry name" value="FAD-dep_OxRdtase"/>
</dbReference>
<name>A0A846U8P9_9MOLU</name>
<dbReference type="InterPro" id="IPR036188">
    <property type="entry name" value="FAD/NAD-bd_sf"/>
</dbReference>
<dbReference type="Proteomes" id="UP000584587">
    <property type="component" value="Unassembled WGS sequence"/>
</dbReference>
<organism evidence="2 3">
    <name type="scientific">Spiroplasma platyhelix PALS-1</name>
    <dbReference type="NCBI Taxonomy" id="1276218"/>
    <lineage>
        <taxon>Bacteria</taxon>
        <taxon>Bacillati</taxon>
        <taxon>Mycoplasmatota</taxon>
        <taxon>Mollicutes</taxon>
        <taxon>Entomoplasmatales</taxon>
        <taxon>Spiroplasmataceae</taxon>
        <taxon>Spiroplasma</taxon>
    </lineage>
</organism>